<dbReference type="InterPro" id="IPR014752">
    <property type="entry name" value="Arrestin-like_C"/>
</dbReference>
<protein>
    <recommendedName>
        <fullName evidence="1">Arrestin C-terminal-like domain-containing protein</fullName>
    </recommendedName>
</protein>
<gene>
    <name evidence="2" type="ORF">G6F51_006216</name>
</gene>
<dbReference type="Pfam" id="PF02752">
    <property type="entry name" value="Arrestin_C"/>
    <property type="match status" value="1"/>
</dbReference>
<reference evidence="2" key="1">
    <citation type="journal article" date="2020" name="Microb. Genom.">
        <title>Genetic diversity of clinical and environmental Mucorales isolates obtained from an investigation of mucormycosis cases among solid organ transplant recipients.</title>
        <authorList>
            <person name="Nguyen M.H."/>
            <person name="Kaul D."/>
            <person name="Muto C."/>
            <person name="Cheng S.J."/>
            <person name="Richter R.A."/>
            <person name="Bruno V.M."/>
            <person name="Liu G."/>
            <person name="Beyhan S."/>
            <person name="Sundermann A.J."/>
            <person name="Mounaud S."/>
            <person name="Pasculle A.W."/>
            <person name="Nierman W.C."/>
            <person name="Driscoll E."/>
            <person name="Cumbie R."/>
            <person name="Clancy C.J."/>
            <person name="Dupont C.L."/>
        </authorList>
    </citation>
    <scope>NUCLEOTIDE SEQUENCE</scope>
    <source>
        <strain evidence="2">GL16</strain>
    </source>
</reference>
<evidence type="ECO:0000313" key="2">
    <source>
        <dbReference type="EMBL" id="KAG1544199.1"/>
    </source>
</evidence>
<accession>A0A9P6YBH1</accession>
<proteinExistence type="predicted"/>
<organism evidence="2 3">
    <name type="scientific">Rhizopus oryzae</name>
    <name type="common">Mucormycosis agent</name>
    <name type="synonym">Rhizopus arrhizus var. delemar</name>
    <dbReference type="NCBI Taxonomy" id="64495"/>
    <lineage>
        <taxon>Eukaryota</taxon>
        <taxon>Fungi</taxon>
        <taxon>Fungi incertae sedis</taxon>
        <taxon>Mucoromycota</taxon>
        <taxon>Mucoromycotina</taxon>
        <taxon>Mucoromycetes</taxon>
        <taxon>Mucorales</taxon>
        <taxon>Mucorineae</taxon>
        <taxon>Rhizopodaceae</taxon>
        <taxon>Rhizopus</taxon>
    </lineage>
</organism>
<evidence type="ECO:0000313" key="3">
    <source>
        <dbReference type="Proteomes" id="UP000717996"/>
    </source>
</evidence>
<evidence type="ECO:0000259" key="1">
    <source>
        <dbReference type="Pfam" id="PF02752"/>
    </source>
</evidence>
<dbReference type="Gene3D" id="2.60.40.640">
    <property type="match status" value="1"/>
</dbReference>
<dbReference type="InterPro" id="IPR011022">
    <property type="entry name" value="Arrestin_C-like"/>
</dbReference>
<sequence length="370" mass="42367">MWPLLKSSDNTISIQFFEPVLFIGSHIQTSPVLRGIISITSHKTCLLKHLLITFQGVAKIKYVLNNKIVNDQRMINRDQLTLYSAQQSSDEINKHLVLNSNSSKLSFSFEMPLSTGLPETVECSQIQVGYQFTLDMDYIKDKKIHHQQIRKPVIVARLPASKILSGENLPEVIDSRKHLSAWCQYRMIIQKSAAAIGSTLPIHIEVAPLINGLKLKHIFVQLLERRTVMPEVDCIERTCQFCYFLYPTKRTSFHLPSSAIDSPWEATADYQIPQKSLTHSTEMYRNYSVHHLLLISLVIGIPEKGKRTRYINKTISFGSLIDILDKHIVNDIRLPSYRSAITLEEIENINRYGIHHLDLHSSPPDYHTIT</sequence>
<dbReference type="AlphaFoldDB" id="A0A9P6YBH1"/>
<feature type="domain" description="Arrestin C-terminal-like" evidence="1">
    <location>
        <begin position="184"/>
        <end position="300"/>
    </location>
</feature>
<dbReference type="EMBL" id="JAANIT010000825">
    <property type="protein sequence ID" value="KAG1544199.1"/>
    <property type="molecule type" value="Genomic_DNA"/>
</dbReference>
<name>A0A9P6YBH1_RHIOR</name>
<dbReference type="Proteomes" id="UP000717996">
    <property type="component" value="Unassembled WGS sequence"/>
</dbReference>
<comment type="caution">
    <text evidence="2">The sequence shown here is derived from an EMBL/GenBank/DDBJ whole genome shotgun (WGS) entry which is preliminary data.</text>
</comment>
<dbReference type="OrthoDB" id="2333384at2759"/>